<dbReference type="STRING" id="453582.SAMN05421580_105123"/>
<gene>
    <name evidence="2" type="ORF">SAMN05421580_105123</name>
</gene>
<evidence type="ECO:0000259" key="1">
    <source>
        <dbReference type="Pfam" id="PF19834"/>
    </source>
</evidence>
<dbReference type="EMBL" id="FTOG01000005">
    <property type="protein sequence ID" value="SIS81262.1"/>
    <property type="molecule type" value="Genomic_DNA"/>
</dbReference>
<evidence type="ECO:0000313" key="3">
    <source>
        <dbReference type="Proteomes" id="UP000186221"/>
    </source>
</evidence>
<feature type="domain" description="DUF6314" evidence="1">
    <location>
        <begin position="8"/>
        <end position="137"/>
    </location>
</feature>
<accession>A0A1N7M5D8</accession>
<evidence type="ECO:0000313" key="2">
    <source>
        <dbReference type="EMBL" id="SIS81262.1"/>
    </source>
</evidence>
<dbReference type="Pfam" id="PF19834">
    <property type="entry name" value="DUF6314"/>
    <property type="match status" value="1"/>
</dbReference>
<dbReference type="AlphaFoldDB" id="A0A1N7M5D8"/>
<reference evidence="3" key="1">
    <citation type="submission" date="2017-01" db="EMBL/GenBank/DDBJ databases">
        <authorList>
            <person name="Varghese N."/>
            <person name="Submissions S."/>
        </authorList>
    </citation>
    <scope>NUCLEOTIDE SEQUENCE [LARGE SCALE GENOMIC DNA]</scope>
    <source>
        <strain evidence="3">DSM 19945</strain>
    </source>
</reference>
<keyword evidence="3" id="KW-1185">Reference proteome</keyword>
<dbReference type="Proteomes" id="UP000186221">
    <property type="component" value="Unassembled WGS sequence"/>
</dbReference>
<dbReference type="RefSeq" id="WP_076484636.1">
    <property type="nucleotide sequence ID" value="NZ_FTOG01000005.1"/>
</dbReference>
<sequence length="138" mass="16097">MTRAITDFEGSWQISRSIDDRFGGQKAAFEGTATLIPCQDGSWKWEESGYLTLGEDAPIKATRIYYWRPAPPQIEVFFEDGRPFHSFDPSGADTAAHWCDPDDYRAQYEFKDWPQWQAIWRVKGPLKDYEMISRYTRA</sequence>
<name>A0A1N7M5D8_9RHOB</name>
<dbReference type="OrthoDB" id="7351979at2"/>
<organism evidence="2 3">
    <name type="scientific">Rhodobacter aestuarii</name>
    <dbReference type="NCBI Taxonomy" id="453582"/>
    <lineage>
        <taxon>Bacteria</taxon>
        <taxon>Pseudomonadati</taxon>
        <taxon>Pseudomonadota</taxon>
        <taxon>Alphaproteobacteria</taxon>
        <taxon>Rhodobacterales</taxon>
        <taxon>Rhodobacter group</taxon>
        <taxon>Rhodobacter</taxon>
    </lineage>
</organism>
<protein>
    <recommendedName>
        <fullName evidence="1">DUF6314 domain-containing protein</fullName>
    </recommendedName>
</protein>
<proteinExistence type="predicted"/>
<dbReference type="InterPro" id="IPR045632">
    <property type="entry name" value="DUF6314"/>
</dbReference>